<accession>A0A409WZV2</accession>
<keyword evidence="6 9" id="KW-0067">ATP-binding</keyword>
<keyword evidence="3" id="KW-0808">Transferase</keyword>
<dbReference type="OrthoDB" id="4062651at2759"/>
<feature type="domain" description="Protein kinase" evidence="12">
    <location>
        <begin position="288"/>
        <end position="589"/>
    </location>
</feature>
<keyword evidence="4 9" id="KW-0547">Nucleotide-binding</keyword>
<dbReference type="SMART" id="SM00220">
    <property type="entry name" value="S_TKc"/>
    <property type="match status" value="1"/>
</dbReference>
<evidence type="ECO:0000256" key="1">
    <source>
        <dbReference type="ARBA" id="ARBA00012513"/>
    </source>
</evidence>
<dbReference type="InterPro" id="IPR000719">
    <property type="entry name" value="Prot_kinase_dom"/>
</dbReference>
<feature type="binding site" evidence="9">
    <location>
        <position position="317"/>
    </location>
    <ligand>
        <name>ATP</name>
        <dbReference type="ChEBI" id="CHEBI:30616"/>
    </ligand>
</feature>
<comment type="catalytic activity">
    <reaction evidence="7">
        <text>L-threonyl-[protein] + ATP = O-phospho-L-threonyl-[protein] + ADP + H(+)</text>
        <dbReference type="Rhea" id="RHEA:46608"/>
        <dbReference type="Rhea" id="RHEA-COMP:11060"/>
        <dbReference type="Rhea" id="RHEA-COMP:11605"/>
        <dbReference type="ChEBI" id="CHEBI:15378"/>
        <dbReference type="ChEBI" id="CHEBI:30013"/>
        <dbReference type="ChEBI" id="CHEBI:30616"/>
        <dbReference type="ChEBI" id="CHEBI:61977"/>
        <dbReference type="ChEBI" id="CHEBI:456216"/>
        <dbReference type="EC" id="2.7.11.1"/>
    </reaction>
</comment>
<protein>
    <recommendedName>
        <fullName evidence="1">non-specific serine/threonine protein kinase</fullName>
        <ecNumber evidence="1">2.7.11.1</ecNumber>
    </recommendedName>
</protein>
<evidence type="ECO:0000256" key="9">
    <source>
        <dbReference type="PROSITE-ProRule" id="PRU10141"/>
    </source>
</evidence>
<dbReference type="InterPro" id="IPR017441">
    <property type="entry name" value="Protein_kinase_ATP_BS"/>
</dbReference>
<evidence type="ECO:0000256" key="3">
    <source>
        <dbReference type="ARBA" id="ARBA00022679"/>
    </source>
</evidence>
<feature type="chain" id="PRO_5019024009" description="non-specific serine/threonine protein kinase" evidence="11">
    <location>
        <begin position="24"/>
        <end position="640"/>
    </location>
</feature>
<sequence>MRHLIHTLYLLVSISNHLLAVLAQSSDLHSPPSASYLQDIKLSHGPEDIWNSSGHFDSYYTSSESEHVEITLSSTRFLSYKRVVRHVVHLKPRGSRTASPLGSNGEHLSAATRTIGVLPIEISPWATFRIGYRFLILTGVYVLWAFSSASGICYALRGSFAKALWALVFVGRLFVCSLISVIRCFWDMIIWVDKSVDHVFPWLMQTSSFLISPFTEFQERMNAREREWRNLNCIQRKGSNPRPNFNRPCGRRSATPLFRDQAHEFVHHLYLPEERDDLVRHMHDPRYFNHLKKIGAGAFGSIYLVEHRITGKTMAMKTLLRRENSSEEIGLEIRALIRLQGKAWYPKLLSTFMDPMNFYILMPFYAHGDLYLVMNSCGGCLSRELAKFYLAELIVAVQSLHKAGILHRDIKPDNILFDDKGHLIVADFGVAHVFITDDEDDTFMADEYPLWVETKTLDNDGFPLLTPSIDNPHTIKGVAGTPFYAAPEVLAGQEYSYGVDYYSLAIVYHEMVTGYCGPCKEGESEPTICLDLGRKDVHLQPISVSDYDLLCQVASPTVSATSMNFGTQMLDEDFYMRPTVKQMKNHLALAGIDWDRLSRREDPVPRVPGLRKRVPISPGFERCLTERVALIVELLAILTL</sequence>
<keyword evidence="5" id="KW-0418">Kinase</keyword>
<evidence type="ECO:0000256" key="11">
    <source>
        <dbReference type="SAM" id="SignalP"/>
    </source>
</evidence>
<reference evidence="13 14" key="1">
    <citation type="journal article" date="2018" name="Evol. Lett.">
        <title>Horizontal gene cluster transfer increased hallucinogenic mushroom diversity.</title>
        <authorList>
            <person name="Reynolds H.T."/>
            <person name="Vijayakumar V."/>
            <person name="Gluck-Thaler E."/>
            <person name="Korotkin H.B."/>
            <person name="Matheny P.B."/>
            <person name="Slot J.C."/>
        </authorList>
    </citation>
    <scope>NUCLEOTIDE SEQUENCE [LARGE SCALE GENOMIC DNA]</scope>
    <source>
        <strain evidence="13 14">2631</strain>
    </source>
</reference>
<keyword evidence="2" id="KW-0723">Serine/threonine-protein kinase</keyword>
<dbReference type="SUPFAM" id="SSF56112">
    <property type="entry name" value="Protein kinase-like (PK-like)"/>
    <property type="match status" value="1"/>
</dbReference>
<name>A0A409WZV2_PSICY</name>
<evidence type="ECO:0000313" key="14">
    <source>
        <dbReference type="Proteomes" id="UP000283269"/>
    </source>
</evidence>
<dbReference type="InterPro" id="IPR050236">
    <property type="entry name" value="Ser_Thr_kinase_AGC"/>
</dbReference>
<dbReference type="GO" id="GO:0004674">
    <property type="term" value="F:protein serine/threonine kinase activity"/>
    <property type="evidence" value="ECO:0007669"/>
    <property type="project" value="UniProtKB-KW"/>
</dbReference>
<dbReference type="InParanoid" id="A0A409WZV2"/>
<dbReference type="PANTHER" id="PTHR24356">
    <property type="entry name" value="SERINE/THREONINE-PROTEIN KINASE"/>
    <property type="match status" value="1"/>
</dbReference>
<proteinExistence type="predicted"/>
<evidence type="ECO:0000313" key="13">
    <source>
        <dbReference type="EMBL" id="PPQ84002.1"/>
    </source>
</evidence>
<dbReference type="PROSITE" id="PS50011">
    <property type="entry name" value="PROTEIN_KINASE_DOM"/>
    <property type="match status" value="1"/>
</dbReference>
<evidence type="ECO:0000256" key="5">
    <source>
        <dbReference type="ARBA" id="ARBA00022777"/>
    </source>
</evidence>
<dbReference type="STRING" id="93625.A0A409WZV2"/>
<dbReference type="Gene3D" id="3.30.200.20">
    <property type="entry name" value="Phosphorylase Kinase, domain 1"/>
    <property type="match status" value="1"/>
</dbReference>
<dbReference type="PROSITE" id="PS00108">
    <property type="entry name" value="PROTEIN_KINASE_ST"/>
    <property type="match status" value="1"/>
</dbReference>
<feature type="transmembrane region" description="Helical" evidence="10">
    <location>
        <begin position="134"/>
        <end position="156"/>
    </location>
</feature>
<keyword evidence="10" id="KW-0812">Transmembrane</keyword>
<keyword evidence="10" id="KW-0472">Membrane</keyword>
<dbReference type="Pfam" id="PF00069">
    <property type="entry name" value="Pkinase"/>
    <property type="match status" value="2"/>
</dbReference>
<comment type="caution">
    <text evidence="13">The sequence shown here is derived from an EMBL/GenBank/DDBJ whole genome shotgun (WGS) entry which is preliminary data.</text>
</comment>
<dbReference type="Proteomes" id="UP000283269">
    <property type="component" value="Unassembled WGS sequence"/>
</dbReference>
<evidence type="ECO:0000256" key="7">
    <source>
        <dbReference type="ARBA" id="ARBA00047899"/>
    </source>
</evidence>
<evidence type="ECO:0000256" key="10">
    <source>
        <dbReference type="SAM" id="Phobius"/>
    </source>
</evidence>
<dbReference type="GO" id="GO:0005524">
    <property type="term" value="F:ATP binding"/>
    <property type="evidence" value="ECO:0007669"/>
    <property type="project" value="UniProtKB-UniRule"/>
</dbReference>
<dbReference type="Gene3D" id="1.10.510.10">
    <property type="entry name" value="Transferase(Phosphotransferase) domain 1"/>
    <property type="match status" value="1"/>
</dbReference>
<dbReference type="PROSITE" id="PS00107">
    <property type="entry name" value="PROTEIN_KINASE_ATP"/>
    <property type="match status" value="1"/>
</dbReference>
<dbReference type="EC" id="2.7.11.1" evidence="1"/>
<evidence type="ECO:0000256" key="8">
    <source>
        <dbReference type="ARBA" id="ARBA00048679"/>
    </source>
</evidence>
<organism evidence="13 14">
    <name type="scientific">Psilocybe cyanescens</name>
    <dbReference type="NCBI Taxonomy" id="93625"/>
    <lineage>
        <taxon>Eukaryota</taxon>
        <taxon>Fungi</taxon>
        <taxon>Dikarya</taxon>
        <taxon>Basidiomycota</taxon>
        <taxon>Agaricomycotina</taxon>
        <taxon>Agaricomycetes</taxon>
        <taxon>Agaricomycetidae</taxon>
        <taxon>Agaricales</taxon>
        <taxon>Agaricineae</taxon>
        <taxon>Strophariaceae</taxon>
        <taxon>Psilocybe</taxon>
    </lineage>
</organism>
<dbReference type="InterPro" id="IPR008271">
    <property type="entry name" value="Ser/Thr_kinase_AS"/>
</dbReference>
<dbReference type="InterPro" id="IPR011009">
    <property type="entry name" value="Kinase-like_dom_sf"/>
</dbReference>
<keyword evidence="10" id="KW-1133">Transmembrane helix</keyword>
<keyword evidence="14" id="KW-1185">Reference proteome</keyword>
<evidence type="ECO:0000259" key="12">
    <source>
        <dbReference type="PROSITE" id="PS50011"/>
    </source>
</evidence>
<comment type="catalytic activity">
    <reaction evidence="8">
        <text>L-seryl-[protein] + ATP = O-phospho-L-seryl-[protein] + ADP + H(+)</text>
        <dbReference type="Rhea" id="RHEA:17989"/>
        <dbReference type="Rhea" id="RHEA-COMP:9863"/>
        <dbReference type="Rhea" id="RHEA-COMP:11604"/>
        <dbReference type="ChEBI" id="CHEBI:15378"/>
        <dbReference type="ChEBI" id="CHEBI:29999"/>
        <dbReference type="ChEBI" id="CHEBI:30616"/>
        <dbReference type="ChEBI" id="CHEBI:83421"/>
        <dbReference type="ChEBI" id="CHEBI:456216"/>
        <dbReference type="EC" id="2.7.11.1"/>
    </reaction>
</comment>
<keyword evidence="11" id="KW-0732">Signal</keyword>
<feature type="transmembrane region" description="Helical" evidence="10">
    <location>
        <begin position="163"/>
        <end position="182"/>
    </location>
</feature>
<dbReference type="AlphaFoldDB" id="A0A409WZV2"/>
<feature type="signal peptide" evidence="11">
    <location>
        <begin position="1"/>
        <end position="23"/>
    </location>
</feature>
<evidence type="ECO:0000256" key="2">
    <source>
        <dbReference type="ARBA" id="ARBA00022527"/>
    </source>
</evidence>
<dbReference type="EMBL" id="NHYD01002942">
    <property type="protein sequence ID" value="PPQ84002.1"/>
    <property type="molecule type" value="Genomic_DNA"/>
</dbReference>
<gene>
    <name evidence="13" type="ORF">CVT25_000548</name>
</gene>
<evidence type="ECO:0000256" key="6">
    <source>
        <dbReference type="ARBA" id="ARBA00022840"/>
    </source>
</evidence>
<evidence type="ECO:0000256" key="4">
    <source>
        <dbReference type="ARBA" id="ARBA00022741"/>
    </source>
</evidence>